<keyword evidence="6 7" id="KW-0012">Acyltransferase</keyword>
<dbReference type="Pfam" id="PF04613">
    <property type="entry name" value="LpxD"/>
    <property type="match status" value="1"/>
</dbReference>
<dbReference type="CDD" id="cd03352">
    <property type="entry name" value="LbH_LpxD"/>
    <property type="match status" value="1"/>
</dbReference>
<dbReference type="EMBL" id="CP091512">
    <property type="protein sequence ID" value="UOO92138.1"/>
    <property type="molecule type" value="Genomic_DNA"/>
</dbReference>
<reference evidence="10" key="2">
    <citation type="journal article" date="2022" name="Res Sq">
        <title>Evolution of multicellular longitudinally dividing oral cavity symbionts (Neisseriaceae).</title>
        <authorList>
            <person name="Nyongesa S."/>
            <person name="Weber P."/>
            <person name="Bernet E."/>
            <person name="Pullido F."/>
            <person name="Nieckarz M."/>
            <person name="Delaby M."/>
            <person name="Nieves C."/>
            <person name="Viehboeck T."/>
            <person name="Krause N."/>
            <person name="Rivera-Millot A."/>
            <person name="Nakamura A."/>
            <person name="Vischer N."/>
            <person name="VanNieuwenhze M."/>
            <person name="Brun Y."/>
            <person name="Cava F."/>
            <person name="Bulgheresi S."/>
            <person name="Veyrier F."/>
        </authorList>
    </citation>
    <scope>NUCLEOTIDE SEQUENCE</scope>
    <source>
        <strain evidence="10">SAG 1488-6</strain>
    </source>
</reference>
<keyword evidence="8" id="KW-0175">Coiled coil</keyword>
<feature type="domain" description="UDP-3-O-[3-hydroxymyristoyl] glucosamine N-acyltransferase non-repeat region" evidence="9">
    <location>
        <begin position="18"/>
        <end position="84"/>
    </location>
</feature>
<sequence>MKLSDIVAQLGGELFGSDREVEQLSPLESAHSQAIAFLSNPKYQSQLHSTQAAAVIVHHKITDVPEHLSIIRTDDPYLYFAQLAWLFHPRAQATGRIHPTAVVDDSAQIPASCEIGAHAYIGAQTVLGENCRILAGAVVEHDCVLGESCVIHPNATIYHGCTLGNRVEIHSGTVIGGDGFGYAPVKTDGSWFKIPQTGGVTLDDDVEIGSNSTVDRGAMEDTRIGKGSKIDNFVQIAHNCQVGEHTVIASCTGISGSTKIGNHVVIAGGVGMAGHLTIADKTFIGGGTNITKSITEAGHYASVYPMQTFKDWSKNAVYIRRLSDMNNRIKQLDQQLTTLLSDKHS</sequence>
<accession>A0ABY4E8R0</accession>
<evidence type="ECO:0000256" key="3">
    <source>
        <dbReference type="ARBA" id="ARBA00022679"/>
    </source>
</evidence>
<dbReference type="GO" id="GO:0103118">
    <property type="term" value="F:UDP-3-O-[(3R)-3-hydroxyacyl]-glucosamine N-acyltransferase activity"/>
    <property type="evidence" value="ECO:0007669"/>
    <property type="project" value="UniProtKB-EC"/>
</dbReference>
<dbReference type="RefSeq" id="WP_019958256.1">
    <property type="nucleotide sequence ID" value="NZ_CP091512.1"/>
</dbReference>
<dbReference type="HAMAP" id="MF_00523">
    <property type="entry name" value="LpxD"/>
    <property type="match status" value="1"/>
</dbReference>
<evidence type="ECO:0000256" key="5">
    <source>
        <dbReference type="ARBA" id="ARBA00023098"/>
    </source>
</evidence>
<dbReference type="InterPro" id="IPR001451">
    <property type="entry name" value="Hexapep"/>
</dbReference>
<dbReference type="SUPFAM" id="SSF51161">
    <property type="entry name" value="Trimeric LpxA-like enzymes"/>
    <property type="match status" value="1"/>
</dbReference>
<feature type="coiled-coil region" evidence="8">
    <location>
        <begin position="315"/>
        <end position="342"/>
    </location>
</feature>
<keyword evidence="2 7" id="KW-0441">Lipid A biosynthesis</keyword>
<keyword evidence="11" id="KW-1185">Reference proteome</keyword>
<evidence type="ECO:0000256" key="8">
    <source>
        <dbReference type="SAM" id="Coils"/>
    </source>
</evidence>
<evidence type="ECO:0000259" key="9">
    <source>
        <dbReference type="Pfam" id="PF04613"/>
    </source>
</evidence>
<evidence type="ECO:0000256" key="4">
    <source>
        <dbReference type="ARBA" id="ARBA00022737"/>
    </source>
</evidence>
<reference evidence="10" key="1">
    <citation type="submission" date="2021-12" db="EMBL/GenBank/DDBJ databases">
        <authorList>
            <person name="Veyrier F.J."/>
        </authorList>
    </citation>
    <scope>NUCLEOTIDE SEQUENCE</scope>
    <source>
        <strain evidence="10">SAG 1488-6</strain>
    </source>
</reference>
<comment type="pathway">
    <text evidence="7">Bacterial outer membrane biogenesis; LPS lipid A biosynthesis.</text>
</comment>
<comment type="catalytic activity">
    <reaction evidence="7">
        <text>a UDP-3-O-[(3R)-3-hydroxyacyl]-alpha-D-glucosamine + a (3R)-hydroxyacyl-[ACP] = a UDP-2-N,3-O-bis[(3R)-3-hydroxyacyl]-alpha-D-glucosamine + holo-[ACP] + H(+)</text>
        <dbReference type="Rhea" id="RHEA:53836"/>
        <dbReference type="Rhea" id="RHEA-COMP:9685"/>
        <dbReference type="Rhea" id="RHEA-COMP:9945"/>
        <dbReference type="ChEBI" id="CHEBI:15378"/>
        <dbReference type="ChEBI" id="CHEBI:64479"/>
        <dbReference type="ChEBI" id="CHEBI:78827"/>
        <dbReference type="ChEBI" id="CHEBI:137740"/>
        <dbReference type="ChEBI" id="CHEBI:137748"/>
        <dbReference type="EC" id="2.3.1.191"/>
    </reaction>
</comment>
<dbReference type="NCBIfam" id="TIGR01853">
    <property type="entry name" value="lipid_A_lpxD"/>
    <property type="match status" value="1"/>
</dbReference>
<dbReference type="PANTHER" id="PTHR43378">
    <property type="entry name" value="UDP-3-O-ACYLGLUCOSAMINE N-ACYLTRANSFERASE"/>
    <property type="match status" value="1"/>
</dbReference>
<dbReference type="PANTHER" id="PTHR43378:SF2">
    <property type="entry name" value="UDP-3-O-ACYLGLUCOSAMINE N-ACYLTRANSFERASE 1, MITOCHONDRIAL-RELATED"/>
    <property type="match status" value="1"/>
</dbReference>
<dbReference type="InterPro" id="IPR020573">
    <property type="entry name" value="UDP_GlcNAc_AcTrfase_non-rep"/>
</dbReference>
<organism evidence="10 11">
    <name type="scientific">Vitreoscilla stercoraria</name>
    <dbReference type="NCBI Taxonomy" id="61"/>
    <lineage>
        <taxon>Bacteria</taxon>
        <taxon>Pseudomonadati</taxon>
        <taxon>Pseudomonadota</taxon>
        <taxon>Betaproteobacteria</taxon>
        <taxon>Neisseriales</taxon>
        <taxon>Neisseriaceae</taxon>
        <taxon>Vitreoscilla</taxon>
    </lineage>
</organism>
<evidence type="ECO:0000256" key="6">
    <source>
        <dbReference type="ARBA" id="ARBA00023315"/>
    </source>
</evidence>
<dbReference type="EC" id="2.3.1.191" evidence="7"/>
<dbReference type="Gene3D" id="3.40.1390.10">
    <property type="entry name" value="MurE/MurF, N-terminal domain"/>
    <property type="match status" value="1"/>
</dbReference>
<evidence type="ECO:0000256" key="2">
    <source>
        <dbReference type="ARBA" id="ARBA00022556"/>
    </source>
</evidence>
<proteinExistence type="inferred from homology"/>
<gene>
    <name evidence="7 10" type="primary">lpxD</name>
    <name evidence="10" type="ORF">LVJ81_11010</name>
</gene>
<protein>
    <recommendedName>
        <fullName evidence="7">UDP-3-O-acylglucosamine N-acyltransferase</fullName>
        <ecNumber evidence="7">2.3.1.191</ecNumber>
    </recommendedName>
</protein>
<evidence type="ECO:0000256" key="7">
    <source>
        <dbReference type="HAMAP-Rule" id="MF_00523"/>
    </source>
</evidence>
<evidence type="ECO:0000313" key="11">
    <source>
        <dbReference type="Proteomes" id="UP000832034"/>
    </source>
</evidence>
<evidence type="ECO:0000313" key="10">
    <source>
        <dbReference type="EMBL" id="UOO92138.1"/>
    </source>
</evidence>
<comment type="similarity">
    <text evidence="7">Belongs to the transferase hexapeptide repeat family. LpxD subfamily.</text>
</comment>
<keyword evidence="1 7" id="KW-0444">Lipid biosynthesis</keyword>
<keyword evidence="5 7" id="KW-0443">Lipid metabolism</keyword>
<dbReference type="InterPro" id="IPR007691">
    <property type="entry name" value="LpxD"/>
</dbReference>
<evidence type="ECO:0000256" key="1">
    <source>
        <dbReference type="ARBA" id="ARBA00022516"/>
    </source>
</evidence>
<dbReference type="Proteomes" id="UP000832034">
    <property type="component" value="Chromosome"/>
</dbReference>
<comment type="subunit">
    <text evidence="7">Homotrimer.</text>
</comment>
<keyword evidence="3 7" id="KW-0808">Transferase</keyword>
<dbReference type="Pfam" id="PF00132">
    <property type="entry name" value="Hexapep"/>
    <property type="match status" value="2"/>
</dbReference>
<keyword evidence="4 7" id="KW-0677">Repeat</keyword>
<dbReference type="NCBIfam" id="NF002060">
    <property type="entry name" value="PRK00892.1"/>
    <property type="match status" value="1"/>
</dbReference>
<dbReference type="Gene3D" id="1.20.5.170">
    <property type="match status" value="1"/>
</dbReference>
<comment type="function">
    <text evidence="7">Catalyzes the N-acylation of UDP-3-O-acylglucosamine using 3-hydroxyacyl-ACP as the acyl donor. Is involved in the biosynthesis of lipid A, a phosphorylated glycolipid that anchors the lipopolysaccharide to the outer membrane of the cell.</text>
</comment>
<dbReference type="Gene3D" id="2.160.10.10">
    <property type="entry name" value="Hexapeptide repeat proteins"/>
    <property type="match status" value="1"/>
</dbReference>
<feature type="active site" description="Proton acceptor" evidence="7">
    <location>
        <position position="238"/>
    </location>
</feature>
<dbReference type="InterPro" id="IPR011004">
    <property type="entry name" value="Trimer_LpxA-like_sf"/>
</dbReference>
<name>A0ABY4E8R0_VITST</name>